<evidence type="ECO:0000313" key="2">
    <source>
        <dbReference type="EMBL" id="CAG8949500.1"/>
    </source>
</evidence>
<dbReference type="InterPro" id="IPR012337">
    <property type="entry name" value="RNaseH-like_sf"/>
</dbReference>
<dbReference type="GO" id="GO:0004520">
    <property type="term" value="F:DNA endonuclease activity"/>
    <property type="evidence" value="ECO:0007669"/>
    <property type="project" value="TreeGrafter"/>
</dbReference>
<dbReference type="Proteomes" id="UP000696280">
    <property type="component" value="Unassembled WGS sequence"/>
</dbReference>
<keyword evidence="3" id="KW-1185">Reference proteome</keyword>
<dbReference type="GO" id="GO:0005739">
    <property type="term" value="C:mitochondrion"/>
    <property type="evidence" value="ECO:0007669"/>
    <property type="project" value="TreeGrafter"/>
</dbReference>
<dbReference type="PANTHER" id="PTHR28072:SF1">
    <property type="entry name" value="CRUCIFORM CUTTING ENDONUCLEASE 1, MITOCHONDRIAL-RELATED"/>
    <property type="match status" value="1"/>
</dbReference>
<evidence type="ECO:0000259" key="1">
    <source>
        <dbReference type="Pfam" id="PF09159"/>
    </source>
</evidence>
<organism evidence="2 3">
    <name type="scientific">Hymenoscyphus fraxineus</name>
    <dbReference type="NCBI Taxonomy" id="746836"/>
    <lineage>
        <taxon>Eukaryota</taxon>
        <taxon>Fungi</taxon>
        <taxon>Dikarya</taxon>
        <taxon>Ascomycota</taxon>
        <taxon>Pezizomycotina</taxon>
        <taxon>Leotiomycetes</taxon>
        <taxon>Helotiales</taxon>
        <taxon>Helotiaceae</taxon>
        <taxon>Hymenoscyphus</taxon>
    </lineage>
</organism>
<proteinExistence type="predicted"/>
<accession>A0A9N9KP12</accession>
<feature type="domain" description="Mitochondrial resolvase Ydc2 catalytic" evidence="1">
    <location>
        <begin position="61"/>
        <end position="320"/>
    </location>
</feature>
<reference evidence="2" key="1">
    <citation type="submission" date="2021-07" db="EMBL/GenBank/DDBJ databases">
        <authorList>
            <person name="Durling M."/>
        </authorList>
    </citation>
    <scope>NUCLEOTIDE SEQUENCE</scope>
</reference>
<protein>
    <recommendedName>
        <fullName evidence="1">Mitochondrial resolvase Ydc2 catalytic domain-containing protein</fullName>
    </recommendedName>
</protein>
<dbReference type="CDD" id="cd16963">
    <property type="entry name" value="CCE1"/>
    <property type="match status" value="1"/>
</dbReference>
<gene>
    <name evidence="2" type="ORF">HYFRA_00007730</name>
</gene>
<sequence length="357" mass="39892">MTLQIPLTFSAAQLKRIALKCGISSSGTKAVLAARINHELLKTEEQKQSDRPRLKGNPLRVLSIDMGIRNLAYCVLDIPRRRRETSAKYPILNEWHRVAVSTPPPTEAEPLGEDDLPESAERIVSKEAEKESFTPDTLSLAAYKLLRHRLLFLNPSYVLIERQRFRSMGHGSVQEWTIRVNMLEAILHGILCTLKEEGLWTGSVISVTPGRSGAFYQGESAEGDESVAPRKERTTKTAKLLNKGFKIDLVKSWLGEERNITLGGKQAETVAKAFLDKWNRSPGRGTVIRIGEGEKMGKLDDLADCLVQGMAWIEWEKNKRTALKHGVEALLDPPSGAILVRDRTEKSTVRLRAVKIP</sequence>
<dbReference type="EMBL" id="CAJVRL010000014">
    <property type="protein sequence ID" value="CAG8949500.1"/>
    <property type="molecule type" value="Genomic_DNA"/>
</dbReference>
<dbReference type="Pfam" id="PF09159">
    <property type="entry name" value="Ydc2-catalyt"/>
    <property type="match status" value="1"/>
</dbReference>
<dbReference type="SUPFAM" id="SSF53098">
    <property type="entry name" value="Ribonuclease H-like"/>
    <property type="match status" value="1"/>
</dbReference>
<dbReference type="PANTHER" id="PTHR28072">
    <property type="entry name" value="CRUCIFORM CUTTING ENDONUCLEASE 1, MITOCHONDRIAL-RELATED"/>
    <property type="match status" value="1"/>
</dbReference>
<dbReference type="GO" id="GO:0070336">
    <property type="term" value="F:flap-structured DNA binding"/>
    <property type="evidence" value="ECO:0007669"/>
    <property type="project" value="TreeGrafter"/>
</dbReference>
<comment type="caution">
    <text evidence="2">The sequence shown here is derived from an EMBL/GenBank/DDBJ whole genome shotgun (WGS) entry which is preliminary data.</text>
</comment>
<dbReference type="InterPro" id="IPR036397">
    <property type="entry name" value="RNaseH_sf"/>
</dbReference>
<name>A0A9N9KP12_9HELO</name>
<dbReference type="AlphaFoldDB" id="A0A9N9KP12"/>
<dbReference type="GO" id="GO:0000403">
    <property type="term" value="F:Y-form DNA binding"/>
    <property type="evidence" value="ECO:0007669"/>
    <property type="project" value="TreeGrafter"/>
</dbReference>
<dbReference type="OrthoDB" id="5552842at2759"/>
<evidence type="ECO:0000313" key="3">
    <source>
        <dbReference type="Proteomes" id="UP000696280"/>
    </source>
</evidence>
<dbReference type="InterPro" id="IPR039197">
    <property type="entry name" value="Mrs1/Cce1"/>
</dbReference>
<dbReference type="Gene3D" id="3.30.420.10">
    <property type="entry name" value="Ribonuclease H-like superfamily/Ribonuclease H"/>
    <property type="match status" value="1"/>
</dbReference>
<dbReference type="GO" id="GO:0000402">
    <property type="term" value="F:crossed form four-way junction DNA binding"/>
    <property type="evidence" value="ECO:0007669"/>
    <property type="project" value="TreeGrafter"/>
</dbReference>
<dbReference type="InterPro" id="IPR015242">
    <property type="entry name" value="Ydc2_cat"/>
</dbReference>